<dbReference type="EMBL" id="VSRL01000103">
    <property type="protein sequence ID" value="NKE59974.1"/>
    <property type="molecule type" value="Genomic_DNA"/>
</dbReference>
<organism evidence="2 3">
    <name type="scientific">Lentzea indica</name>
    <dbReference type="NCBI Taxonomy" id="2604800"/>
    <lineage>
        <taxon>Bacteria</taxon>
        <taxon>Bacillati</taxon>
        <taxon>Actinomycetota</taxon>
        <taxon>Actinomycetes</taxon>
        <taxon>Pseudonocardiales</taxon>
        <taxon>Pseudonocardiaceae</taxon>
        <taxon>Lentzea</taxon>
    </lineage>
</organism>
<feature type="region of interest" description="Disordered" evidence="1">
    <location>
        <begin position="25"/>
        <end position="45"/>
    </location>
</feature>
<evidence type="ECO:0000256" key="1">
    <source>
        <dbReference type="SAM" id="MobiDB-lite"/>
    </source>
</evidence>
<dbReference type="RefSeq" id="WP_167976633.1">
    <property type="nucleotide sequence ID" value="NZ_VSRL01000103.1"/>
</dbReference>
<sequence length="90" mass="9727">MKPWCGHERHGLGDVGRLQHVGPAEAVSGGLHGSGNGLGVGDVERDDQRVRRRLFRSSGTRSGLRTTTTTLSPPWRAARAISARGREMLL</sequence>
<keyword evidence="3" id="KW-1185">Reference proteome</keyword>
<accession>A0ABX1FMF3</accession>
<feature type="compositionally biased region" description="Gly residues" evidence="1">
    <location>
        <begin position="30"/>
        <end position="40"/>
    </location>
</feature>
<comment type="caution">
    <text evidence="2">The sequence shown here is derived from an EMBL/GenBank/DDBJ whole genome shotgun (WGS) entry which is preliminary data.</text>
</comment>
<name>A0ABX1FMF3_9PSEU</name>
<evidence type="ECO:0000313" key="2">
    <source>
        <dbReference type="EMBL" id="NKE59974.1"/>
    </source>
</evidence>
<reference evidence="2 3" key="1">
    <citation type="submission" date="2019-08" db="EMBL/GenBank/DDBJ databases">
        <title>Lentzea from Indian Himalayas.</title>
        <authorList>
            <person name="Mandal S."/>
            <person name="Mallick Gupta A."/>
            <person name="Maiti P.K."/>
            <person name="Sarkar J."/>
            <person name="Mandal S."/>
        </authorList>
    </citation>
    <scope>NUCLEOTIDE SEQUENCE [LARGE SCALE GENOMIC DNA]</scope>
    <source>
        <strain evidence="2 3">PSKA42</strain>
    </source>
</reference>
<protein>
    <submittedName>
        <fullName evidence="2">Uncharacterized protein</fullName>
    </submittedName>
</protein>
<gene>
    <name evidence="2" type="ORF">FXN61_25515</name>
</gene>
<evidence type="ECO:0000313" key="3">
    <source>
        <dbReference type="Proteomes" id="UP001515943"/>
    </source>
</evidence>
<proteinExistence type="predicted"/>
<dbReference type="Proteomes" id="UP001515943">
    <property type="component" value="Unassembled WGS sequence"/>
</dbReference>